<organism evidence="7">
    <name type="scientific">Ostreococcus tauri</name>
    <name type="common">Marine green alga</name>
    <dbReference type="NCBI Taxonomy" id="70448"/>
    <lineage>
        <taxon>Eukaryota</taxon>
        <taxon>Viridiplantae</taxon>
        <taxon>Chlorophyta</taxon>
        <taxon>Mamiellophyceae</taxon>
        <taxon>Mamiellales</taxon>
        <taxon>Bathycoccaceae</taxon>
        <taxon>Ostreococcus</taxon>
    </lineage>
</organism>
<feature type="non-terminal residue" evidence="7">
    <location>
        <position position="1"/>
    </location>
</feature>
<feature type="domain" description="Thioredoxin" evidence="6">
    <location>
        <begin position="117"/>
        <end position="242"/>
    </location>
</feature>
<sequence>RRGRSRARVTSALKSDRWRARGAFVTKGSPRVRTRGGPKKGTSPRARVARCENGSKFVLTLRTRCAHPSSTVQPAASTGRRRRGGDADDANGTSWRRTMATRAASIASWAPRATRGRGVGTARANARASWTTARAIADVDEGSFDAEVLRADAPVLVDFWASWCGPCKLIGKIVEKADKEYDGAIKVVKVECDGNPALVEKYSVYGLPTLIMFKDGVEVKGSKNEGAISYDKLKAWVHTHSGVAIP</sequence>
<dbReference type="FunFam" id="3.40.30.10:FF:000001">
    <property type="entry name" value="Thioredoxin"/>
    <property type="match status" value="1"/>
</dbReference>
<dbReference type="EMBL" id="KZ155776">
    <property type="protein sequence ID" value="OUS47992.1"/>
    <property type="molecule type" value="Genomic_DNA"/>
</dbReference>
<dbReference type="AlphaFoldDB" id="A0A1Y5ILN4"/>
<keyword evidence="4" id="KW-0676">Redox-active center</keyword>
<dbReference type="InterPro" id="IPR036249">
    <property type="entry name" value="Thioredoxin-like_sf"/>
</dbReference>
<dbReference type="Pfam" id="PF00085">
    <property type="entry name" value="Thioredoxin"/>
    <property type="match status" value="1"/>
</dbReference>
<dbReference type="InterPro" id="IPR017937">
    <property type="entry name" value="Thioredoxin_CS"/>
</dbReference>
<evidence type="ECO:0000256" key="5">
    <source>
        <dbReference type="SAM" id="MobiDB-lite"/>
    </source>
</evidence>
<dbReference type="Proteomes" id="UP000195557">
    <property type="component" value="Unassembled WGS sequence"/>
</dbReference>
<evidence type="ECO:0000256" key="4">
    <source>
        <dbReference type="ARBA" id="ARBA00023284"/>
    </source>
</evidence>
<dbReference type="SUPFAM" id="SSF52833">
    <property type="entry name" value="Thioredoxin-like"/>
    <property type="match status" value="1"/>
</dbReference>
<reference evidence="7" key="1">
    <citation type="submission" date="2017-04" db="EMBL/GenBank/DDBJ databases">
        <title>Population genomics of picophytoplankton unveils novel chromosome hypervariability.</title>
        <authorList>
            <consortium name="DOE Joint Genome Institute"/>
            <person name="Blanc-Mathieu R."/>
            <person name="Krasovec M."/>
            <person name="Hebrard M."/>
            <person name="Yau S."/>
            <person name="Desgranges E."/>
            <person name="Martin J."/>
            <person name="Schackwitz W."/>
            <person name="Kuo A."/>
            <person name="Salin G."/>
            <person name="Donnadieu C."/>
            <person name="Desdevises Y."/>
            <person name="Sanchez-Ferandin S."/>
            <person name="Moreau H."/>
            <person name="Rivals E."/>
            <person name="Grigoriev I.V."/>
            <person name="Grimsley N."/>
            <person name="Eyre-Walker A."/>
            <person name="Piganeau G."/>
        </authorList>
    </citation>
    <scope>NUCLEOTIDE SEQUENCE [LARGE SCALE GENOMIC DNA]</scope>
    <source>
        <strain evidence="7">RCC 1115</strain>
    </source>
</reference>
<evidence type="ECO:0000256" key="3">
    <source>
        <dbReference type="ARBA" id="ARBA00023157"/>
    </source>
</evidence>
<keyword evidence="3" id="KW-1015">Disulfide bond</keyword>
<dbReference type="PANTHER" id="PTHR45663">
    <property type="entry name" value="GEO12009P1"/>
    <property type="match status" value="1"/>
</dbReference>
<dbReference type="PROSITE" id="PS51352">
    <property type="entry name" value="THIOREDOXIN_2"/>
    <property type="match status" value="1"/>
</dbReference>
<dbReference type="GO" id="GO:0005737">
    <property type="term" value="C:cytoplasm"/>
    <property type="evidence" value="ECO:0007669"/>
    <property type="project" value="TreeGrafter"/>
</dbReference>
<dbReference type="InterPro" id="IPR013766">
    <property type="entry name" value="Thioredoxin_domain"/>
</dbReference>
<evidence type="ECO:0000313" key="7">
    <source>
        <dbReference type="EMBL" id="OUS47992.1"/>
    </source>
</evidence>
<evidence type="ECO:0000259" key="6">
    <source>
        <dbReference type="PROSITE" id="PS51352"/>
    </source>
</evidence>
<dbReference type="eggNOG" id="KOG0910">
    <property type="taxonomic scope" value="Eukaryota"/>
</dbReference>
<protein>
    <submittedName>
        <fullName evidence="7">Thioredoxin x</fullName>
    </submittedName>
</protein>
<gene>
    <name evidence="7" type="ORF">BE221DRAFT_173057</name>
</gene>
<feature type="region of interest" description="Disordered" evidence="5">
    <location>
        <begin position="68"/>
        <end position="96"/>
    </location>
</feature>
<dbReference type="GO" id="GO:0015035">
    <property type="term" value="F:protein-disulfide reductase activity"/>
    <property type="evidence" value="ECO:0007669"/>
    <property type="project" value="TreeGrafter"/>
</dbReference>
<keyword evidence="1" id="KW-0813">Transport</keyword>
<keyword evidence="2" id="KW-0249">Electron transport</keyword>
<evidence type="ECO:0000256" key="2">
    <source>
        <dbReference type="ARBA" id="ARBA00022982"/>
    </source>
</evidence>
<dbReference type="PROSITE" id="PS00194">
    <property type="entry name" value="THIOREDOXIN_1"/>
    <property type="match status" value="1"/>
</dbReference>
<dbReference type="Gene3D" id="3.40.30.10">
    <property type="entry name" value="Glutaredoxin"/>
    <property type="match status" value="1"/>
</dbReference>
<dbReference type="PANTHER" id="PTHR45663:SF22">
    <property type="entry name" value="THIOREDOXIN X, CHLOROPLASTIC"/>
    <property type="match status" value="1"/>
</dbReference>
<dbReference type="PRINTS" id="PR00421">
    <property type="entry name" value="THIOREDOXIN"/>
</dbReference>
<dbReference type="CDD" id="cd02947">
    <property type="entry name" value="TRX_family"/>
    <property type="match status" value="1"/>
</dbReference>
<name>A0A1Y5ILN4_OSTTA</name>
<evidence type="ECO:0000256" key="1">
    <source>
        <dbReference type="ARBA" id="ARBA00022448"/>
    </source>
</evidence>
<proteinExistence type="predicted"/>
<accession>A0A1Y5ILN4</accession>